<dbReference type="RefSeq" id="WP_206582133.1">
    <property type="nucleotide sequence ID" value="NZ_JAFJZZ010000002.1"/>
</dbReference>
<proteinExistence type="predicted"/>
<dbReference type="Proteomes" id="UP000664545">
    <property type="component" value="Unassembled WGS sequence"/>
</dbReference>
<dbReference type="EMBL" id="JAFJZZ010000002">
    <property type="protein sequence ID" value="MBN7773310.1"/>
    <property type="molecule type" value="Genomic_DNA"/>
</dbReference>
<keyword evidence="2" id="KW-1185">Reference proteome</keyword>
<protein>
    <submittedName>
        <fullName evidence="1">Uncharacterized protein</fullName>
    </submittedName>
</protein>
<reference evidence="1" key="1">
    <citation type="submission" date="2021-02" db="EMBL/GenBank/DDBJ databases">
        <title>Abyssanaerobacter marinus gen.nov., sp., nov, anaerobic bacterium isolated from the Onnuri vent field of Indian Ocean and suggestion of Mogibacteriaceae fam. nov., and proposal of reclassification of ambiguous this family's genus member.</title>
        <authorList>
            <person name="Kim Y.J."/>
            <person name="Yang J.-A."/>
        </authorList>
    </citation>
    <scope>NUCLEOTIDE SEQUENCE</scope>
    <source>
        <strain evidence="1">DSM 2634</strain>
    </source>
</reference>
<accession>A0A939D8Y6</accession>
<evidence type="ECO:0000313" key="2">
    <source>
        <dbReference type="Proteomes" id="UP000664545"/>
    </source>
</evidence>
<gene>
    <name evidence="1" type="ORF">JYB65_08050</name>
</gene>
<name>A0A939D8Y6_CLOAM</name>
<comment type="caution">
    <text evidence="1">The sequence shown here is derived from an EMBL/GenBank/DDBJ whole genome shotgun (WGS) entry which is preliminary data.</text>
</comment>
<organism evidence="1 2">
    <name type="scientific">Clostridium aminobutyricum</name>
    <dbReference type="NCBI Taxonomy" id="33953"/>
    <lineage>
        <taxon>Bacteria</taxon>
        <taxon>Bacillati</taxon>
        <taxon>Bacillota</taxon>
        <taxon>Clostridia</taxon>
        <taxon>Eubacteriales</taxon>
        <taxon>Clostridiaceae</taxon>
        <taxon>Clostridium</taxon>
    </lineage>
</organism>
<sequence length="209" mass="24102">MSLFLGKIHYWLYNKIIWAEKAEEEIIQWAKTNGLPVEQWVQQGIETYGKPTGNEVLEEVIDTSNIHGWLQERIKSAELRQAALITHIIAEKENYKEDLIQIFKAQGKEAALAYTEQPDTPEGLYNAVHDFVLEGMPCDRASAVLSNDPNEISWEITTCLHAPYWEQVQGDVKNFYDLREAWVSSFIETLNSHFKYSKSTDGTHRIIRS</sequence>
<evidence type="ECO:0000313" key="1">
    <source>
        <dbReference type="EMBL" id="MBN7773310.1"/>
    </source>
</evidence>
<dbReference type="AlphaFoldDB" id="A0A939D8Y6"/>